<feature type="coiled-coil region" evidence="1">
    <location>
        <begin position="141"/>
        <end position="201"/>
    </location>
</feature>
<accession>A0A087ULP7</accession>
<dbReference type="PANTHER" id="PTHR47163">
    <property type="entry name" value="DDE_TNP_IS1595 DOMAIN-CONTAINING PROTEIN"/>
    <property type="match status" value="1"/>
</dbReference>
<feature type="non-terminal residue" evidence="2">
    <location>
        <position position="224"/>
    </location>
</feature>
<reference evidence="2 3" key="1">
    <citation type="submission" date="2013-11" db="EMBL/GenBank/DDBJ databases">
        <title>Genome sequencing of Stegodyphus mimosarum.</title>
        <authorList>
            <person name="Bechsgaard J."/>
        </authorList>
    </citation>
    <scope>NUCLEOTIDE SEQUENCE [LARGE SCALE GENOMIC DNA]</scope>
</reference>
<dbReference type="OrthoDB" id="6381815at2759"/>
<name>A0A087ULP7_STEMI</name>
<protein>
    <submittedName>
        <fullName evidence="2">Uncharacterized protein</fullName>
    </submittedName>
</protein>
<sequence>MHESLISSRYVCPVCMKDMRLIDRKDRSDGYEWICREKGVNAHHCKRSVRKCTWFEESNMSMIEILMFSYLWVYEAGTNLIMNEVNVKSNKTVVDWRNFCREVCMDACVKKSEMVGGLGMVVEVDESKFGKRKYNRGRRVNEKMEAGQASVKDEMKAIKEEMKVGQEKMKREITCIIENKFEAMEGRIDAVENKVEHIENGKGFGKRVSSVKEQIEKRVDSVKE</sequence>
<gene>
    <name evidence="2" type="ORF">X975_20742</name>
</gene>
<dbReference type="InterPro" id="IPR053164">
    <property type="entry name" value="IS1016-like_transposase"/>
</dbReference>
<dbReference type="AlphaFoldDB" id="A0A087ULP7"/>
<evidence type="ECO:0000313" key="2">
    <source>
        <dbReference type="EMBL" id="KFM78286.1"/>
    </source>
</evidence>
<dbReference type="PANTHER" id="PTHR47163:SF2">
    <property type="entry name" value="SI:DKEY-17M8.2"/>
    <property type="match status" value="1"/>
</dbReference>
<dbReference type="Proteomes" id="UP000054359">
    <property type="component" value="Unassembled WGS sequence"/>
</dbReference>
<keyword evidence="3" id="KW-1185">Reference proteome</keyword>
<dbReference type="EMBL" id="KK120441">
    <property type="protein sequence ID" value="KFM78286.1"/>
    <property type="molecule type" value="Genomic_DNA"/>
</dbReference>
<evidence type="ECO:0000256" key="1">
    <source>
        <dbReference type="SAM" id="Coils"/>
    </source>
</evidence>
<proteinExistence type="predicted"/>
<keyword evidence="1" id="KW-0175">Coiled coil</keyword>
<evidence type="ECO:0000313" key="3">
    <source>
        <dbReference type="Proteomes" id="UP000054359"/>
    </source>
</evidence>
<organism evidence="2 3">
    <name type="scientific">Stegodyphus mimosarum</name>
    <name type="common">African social velvet spider</name>
    <dbReference type="NCBI Taxonomy" id="407821"/>
    <lineage>
        <taxon>Eukaryota</taxon>
        <taxon>Metazoa</taxon>
        <taxon>Ecdysozoa</taxon>
        <taxon>Arthropoda</taxon>
        <taxon>Chelicerata</taxon>
        <taxon>Arachnida</taxon>
        <taxon>Araneae</taxon>
        <taxon>Araneomorphae</taxon>
        <taxon>Entelegynae</taxon>
        <taxon>Eresoidea</taxon>
        <taxon>Eresidae</taxon>
        <taxon>Stegodyphus</taxon>
    </lineage>
</organism>